<keyword evidence="2" id="KW-0812">Transmembrane</keyword>
<dbReference type="PANTHER" id="PTHR36435">
    <property type="entry name" value="SLR1288 PROTEIN"/>
    <property type="match status" value="1"/>
</dbReference>
<feature type="transmembrane region" description="Helical" evidence="2">
    <location>
        <begin position="101"/>
        <end position="121"/>
    </location>
</feature>
<gene>
    <name evidence="4" type="ORF">K8V82_06070</name>
</gene>
<evidence type="ECO:0000313" key="4">
    <source>
        <dbReference type="EMBL" id="HJF94343.1"/>
    </source>
</evidence>
<comment type="caution">
    <text evidence="4">The sequence shown here is derived from an EMBL/GenBank/DDBJ whole genome shotgun (WGS) entry which is preliminary data.</text>
</comment>
<evidence type="ECO:0000313" key="5">
    <source>
        <dbReference type="Proteomes" id="UP000769156"/>
    </source>
</evidence>
<dbReference type="EMBL" id="DYVY01000097">
    <property type="protein sequence ID" value="HJF94343.1"/>
    <property type="molecule type" value="Genomic_DNA"/>
</dbReference>
<dbReference type="InterPro" id="IPR052710">
    <property type="entry name" value="CAAX_protease"/>
</dbReference>
<dbReference type="InterPro" id="IPR003675">
    <property type="entry name" value="Rce1/LyrA-like_dom"/>
</dbReference>
<dbReference type="GO" id="GO:0080120">
    <property type="term" value="P:CAAX-box protein maturation"/>
    <property type="evidence" value="ECO:0007669"/>
    <property type="project" value="UniProtKB-ARBA"/>
</dbReference>
<dbReference type="GO" id="GO:0004175">
    <property type="term" value="F:endopeptidase activity"/>
    <property type="evidence" value="ECO:0007669"/>
    <property type="project" value="UniProtKB-ARBA"/>
</dbReference>
<feature type="region of interest" description="Disordered" evidence="1">
    <location>
        <begin position="1"/>
        <end position="33"/>
    </location>
</feature>
<protein>
    <submittedName>
        <fullName evidence="4">CPBP family intramembrane metalloprotease</fullName>
    </submittedName>
</protein>
<keyword evidence="2" id="KW-0472">Membrane</keyword>
<keyword evidence="4" id="KW-0482">Metalloprotease</keyword>
<dbReference type="Pfam" id="PF02517">
    <property type="entry name" value="Rce1-like"/>
    <property type="match status" value="1"/>
</dbReference>
<feature type="transmembrane region" description="Helical" evidence="2">
    <location>
        <begin position="141"/>
        <end position="164"/>
    </location>
</feature>
<keyword evidence="2" id="KW-1133">Transmembrane helix</keyword>
<organism evidence="4 5">
    <name type="scientific">Lachnoclostridium phocaeense</name>
    <dbReference type="NCBI Taxonomy" id="1871021"/>
    <lineage>
        <taxon>Bacteria</taxon>
        <taxon>Bacillati</taxon>
        <taxon>Bacillota</taxon>
        <taxon>Clostridia</taxon>
        <taxon>Lachnospirales</taxon>
        <taxon>Lachnospiraceae</taxon>
    </lineage>
</organism>
<feature type="transmembrane region" description="Helical" evidence="2">
    <location>
        <begin position="264"/>
        <end position="287"/>
    </location>
</feature>
<proteinExistence type="predicted"/>
<feature type="domain" description="CAAX prenyl protease 2/Lysostaphin resistance protein A-like" evidence="3">
    <location>
        <begin position="186"/>
        <end position="273"/>
    </location>
</feature>
<evidence type="ECO:0000256" key="2">
    <source>
        <dbReference type="SAM" id="Phobius"/>
    </source>
</evidence>
<evidence type="ECO:0000256" key="1">
    <source>
        <dbReference type="SAM" id="MobiDB-lite"/>
    </source>
</evidence>
<evidence type="ECO:0000259" key="3">
    <source>
        <dbReference type="Pfam" id="PF02517"/>
    </source>
</evidence>
<dbReference type="AlphaFoldDB" id="A0A921LEJ6"/>
<keyword evidence="4" id="KW-0645">Protease</keyword>
<keyword evidence="4" id="KW-0378">Hydrolase</keyword>
<feature type="compositionally biased region" description="Low complexity" evidence="1">
    <location>
        <begin position="1"/>
        <end position="28"/>
    </location>
</feature>
<feature type="transmembrane region" description="Helical" evidence="2">
    <location>
        <begin position="47"/>
        <end position="70"/>
    </location>
</feature>
<feature type="transmembrane region" description="Helical" evidence="2">
    <location>
        <begin position="184"/>
        <end position="205"/>
    </location>
</feature>
<feature type="transmembrane region" description="Helical" evidence="2">
    <location>
        <begin position="293"/>
        <end position="311"/>
    </location>
</feature>
<sequence length="332" mass="36932">MSNPWENPNQEPGENNEPHRMPQGMPTGPVTPPMGRRKGTWYAWTPLLIKYLISIAVSMIAVMGYTFVYISQHYEETVGAMQSQQDMLELSVSISERMLQYTTQLEGITALIVIPVILYMFHRDRKNEKMAGVIPNRKAPLWKYGAVIGIAAALCVGLNNLILISNISSYSAAYQQTSDSLYSAPFVMQLLCLGILVPISEELVFRGMMFKRMREQSGFGQAAFLSSLVFAILHGNMVQMLYAFATGMILCYVYEKYGSVKAPAVGHIVMNIISVAASRFGLFGWMMENNMRISVITILCGAFAAAMFVLIQRIDERPILPGGPEEKNTAVV</sequence>
<dbReference type="Proteomes" id="UP000769156">
    <property type="component" value="Unassembled WGS sequence"/>
</dbReference>
<reference evidence="4" key="1">
    <citation type="journal article" date="2021" name="PeerJ">
        <title>Extensive microbial diversity within the chicken gut microbiome revealed by metagenomics and culture.</title>
        <authorList>
            <person name="Gilroy R."/>
            <person name="Ravi A."/>
            <person name="Getino M."/>
            <person name="Pursley I."/>
            <person name="Horton D.L."/>
            <person name="Alikhan N.F."/>
            <person name="Baker D."/>
            <person name="Gharbi K."/>
            <person name="Hall N."/>
            <person name="Watson M."/>
            <person name="Adriaenssens E.M."/>
            <person name="Foster-Nyarko E."/>
            <person name="Jarju S."/>
            <person name="Secka A."/>
            <person name="Antonio M."/>
            <person name="Oren A."/>
            <person name="Chaudhuri R.R."/>
            <person name="La Ragione R."/>
            <person name="Hildebrand F."/>
            <person name="Pallen M.J."/>
        </authorList>
    </citation>
    <scope>NUCLEOTIDE SEQUENCE</scope>
    <source>
        <strain evidence="4">ChiSjej5B23-16112</strain>
    </source>
</reference>
<name>A0A921LEJ6_9FIRM</name>
<dbReference type="GO" id="GO:0008237">
    <property type="term" value="F:metallopeptidase activity"/>
    <property type="evidence" value="ECO:0007669"/>
    <property type="project" value="UniProtKB-KW"/>
</dbReference>
<accession>A0A921LEJ6</accession>
<dbReference type="PANTHER" id="PTHR36435:SF1">
    <property type="entry name" value="CAAX AMINO TERMINAL PROTEASE FAMILY PROTEIN"/>
    <property type="match status" value="1"/>
</dbReference>
<reference evidence="4" key="2">
    <citation type="submission" date="2021-09" db="EMBL/GenBank/DDBJ databases">
        <authorList>
            <person name="Gilroy R."/>
        </authorList>
    </citation>
    <scope>NUCLEOTIDE SEQUENCE</scope>
    <source>
        <strain evidence="4">ChiSjej5B23-16112</strain>
    </source>
</reference>